<evidence type="ECO:0000313" key="1">
    <source>
        <dbReference type="EMBL" id="JAP16681.1"/>
    </source>
</evidence>
<protein>
    <submittedName>
        <fullName evidence="1">Putative ovule protein</fullName>
    </submittedName>
</protein>
<name>A0A0V0H9V3_SOLCH</name>
<organism evidence="1">
    <name type="scientific">Solanum chacoense</name>
    <name type="common">Chaco potato</name>
    <dbReference type="NCBI Taxonomy" id="4108"/>
    <lineage>
        <taxon>Eukaryota</taxon>
        <taxon>Viridiplantae</taxon>
        <taxon>Streptophyta</taxon>
        <taxon>Embryophyta</taxon>
        <taxon>Tracheophyta</taxon>
        <taxon>Spermatophyta</taxon>
        <taxon>Magnoliopsida</taxon>
        <taxon>eudicotyledons</taxon>
        <taxon>Gunneridae</taxon>
        <taxon>Pentapetalae</taxon>
        <taxon>asterids</taxon>
        <taxon>lamiids</taxon>
        <taxon>Solanales</taxon>
        <taxon>Solanaceae</taxon>
        <taxon>Solanoideae</taxon>
        <taxon>Solaneae</taxon>
        <taxon>Solanum</taxon>
    </lineage>
</organism>
<dbReference type="AlphaFoldDB" id="A0A0V0H9V3"/>
<accession>A0A0V0H9V3</accession>
<sequence length="123" mass="13309">MTKKSEKMAFFRSIVTAKTTAIAAAIPASAFAVSSISSSSSQFERPSKNIKFGSISSSNPILQLSFAKNLQKTSPPSALHMETPSSNHQTSSDVIIYPSALLIFFSNFLNYLENLTGLNWLAT</sequence>
<proteinExistence type="predicted"/>
<dbReference type="EMBL" id="GEDG01023522">
    <property type="protein sequence ID" value="JAP16681.1"/>
    <property type="molecule type" value="Transcribed_RNA"/>
</dbReference>
<reference evidence="1" key="1">
    <citation type="submission" date="2015-12" db="EMBL/GenBank/DDBJ databases">
        <title>Gene expression during late stages of embryo sac development: a critical building block for successful pollen-pistil interactions.</title>
        <authorList>
            <person name="Liu Y."/>
            <person name="Joly V."/>
            <person name="Sabar M."/>
            <person name="Matton D.P."/>
        </authorList>
    </citation>
    <scope>NUCLEOTIDE SEQUENCE</scope>
</reference>